<evidence type="ECO:0000313" key="1">
    <source>
        <dbReference type="EMBL" id="THD21552.1"/>
    </source>
</evidence>
<reference evidence="1" key="1">
    <citation type="submission" date="2019-03" db="EMBL/GenBank/DDBJ databases">
        <title>Improved annotation for the trematode Fasciola hepatica.</title>
        <authorList>
            <person name="Choi Y.-J."/>
            <person name="Martin J."/>
            <person name="Mitreva M."/>
        </authorList>
    </citation>
    <scope>NUCLEOTIDE SEQUENCE [LARGE SCALE GENOMIC DNA]</scope>
</reference>
<accession>A0A2H1C1X2</accession>
<keyword evidence="2" id="KW-1185">Reference proteome</keyword>
<sequence>MTEVAYISDLIHDELDIYDLDQKEEKILLCGSWCEVAPCLEYISSHFPSPSIFPHIVVATDEIEQFLSVYMFKDQIELVDWNEHEYEEVLIERVKNKHDRKRHIRLVVDFQPTPRRLQRIRQLLEKDGILIIPYEKPAWRTRYALLMRSFTMDGGALIKLSETMATAHATRQRQNALAEGYRMGIKWTSTVADACRER</sequence>
<comment type="caution">
    <text evidence="1">The sequence shown here is derived from an EMBL/GenBank/DDBJ whole genome shotgun (WGS) entry which is preliminary data.</text>
</comment>
<protein>
    <submittedName>
        <fullName evidence="1">Uncharacterized protein</fullName>
    </submittedName>
</protein>
<gene>
    <name evidence="1" type="ORF">D915_007635</name>
</gene>
<name>A0A2H1C1X2_FASHE</name>
<dbReference type="EMBL" id="JXXN02003434">
    <property type="protein sequence ID" value="THD21552.1"/>
    <property type="molecule type" value="Genomic_DNA"/>
</dbReference>
<dbReference type="AlphaFoldDB" id="A0A2H1C1X2"/>
<organism evidence="1 2">
    <name type="scientific">Fasciola hepatica</name>
    <name type="common">Liver fluke</name>
    <dbReference type="NCBI Taxonomy" id="6192"/>
    <lineage>
        <taxon>Eukaryota</taxon>
        <taxon>Metazoa</taxon>
        <taxon>Spiralia</taxon>
        <taxon>Lophotrochozoa</taxon>
        <taxon>Platyhelminthes</taxon>
        <taxon>Trematoda</taxon>
        <taxon>Digenea</taxon>
        <taxon>Plagiorchiida</taxon>
        <taxon>Echinostomata</taxon>
        <taxon>Echinostomatoidea</taxon>
        <taxon>Fasciolidae</taxon>
        <taxon>Fasciola</taxon>
    </lineage>
</organism>
<proteinExistence type="predicted"/>
<evidence type="ECO:0000313" key="2">
    <source>
        <dbReference type="Proteomes" id="UP000230066"/>
    </source>
</evidence>
<dbReference type="Proteomes" id="UP000230066">
    <property type="component" value="Unassembled WGS sequence"/>
</dbReference>